<dbReference type="PIRSF" id="PIRSF038207">
    <property type="entry name" value="PP1_GT_animal"/>
    <property type="match status" value="1"/>
</dbReference>
<dbReference type="GO" id="GO:2001069">
    <property type="term" value="F:glycogen binding"/>
    <property type="evidence" value="ECO:0007669"/>
    <property type="project" value="TreeGrafter"/>
</dbReference>
<keyword evidence="5" id="KW-1185">Reference proteome</keyword>
<dbReference type="GO" id="GO:0008157">
    <property type="term" value="F:protein phosphatase 1 binding"/>
    <property type="evidence" value="ECO:0007669"/>
    <property type="project" value="TreeGrafter"/>
</dbReference>
<dbReference type="GO" id="GO:0005977">
    <property type="term" value="P:glycogen metabolic process"/>
    <property type="evidence" value="ECO:0007669"/>
    <property type="project" value="UniProtKB-KW"/>
</dbReference>
<organism evidence="4 5">
    <name type="scientific">Caenorhabditis angaria</name>
    <dbReference type="NCBI Taxonomy" id="860376"/>
    <lineage>
        <taxon>Eukaryota</taxon>
        <taxon>Metazoa</taxon>
        <taxon>Ecdysozoa</taxon>
        <taxon>Nematoda</taxon>
        <taxon>Chromadorea</taxon>
        <taxon>Rhabditida</taxon>
        <taxon>Rhabditina</taxon>
        <taxon>Rhabditomorpha</taxon>
        <taxon>Rhabditoidea</taxon>
        <taxon>Rhabditidae</taxon>
        <taxon>Peloderinae</taxon>
        <taxon>Caenorhabditis</taxon>
    </lineage>
</organism>
<gene>
    <name evidence="4" type="ORF">CAMP_LOCUS17321</name>
</gene>
<evidence type="ECO:0000259" key="3">
    <source>
        <dbReference type="PROSITE" id="PS51159"/>
    </source>
</evidence>
<proteinExistence type="predicted"/>
<dbReference type="InterPro" id="IPR038175">
    <property type="entry name" value="CBM21_dom_sf"/>
</dbReference>
<dbReference type="EMBL" id="CANHGI010000006">
    <property type="protein sequence ID" value="CAI5454684.1"/>
    <property type="molecule type" value="Genomic_DNA"/>
</dbReference>
<dbReference type="Pfam" id="PF03370">
    <property type="entry name" value="CBM_21"/>
    <property type="match status" value="1"/>
</dbReference>
<dbReference type="InterPro" id="IPR050782">
    <property type="entry name" value="PP1_regulatory_subunit_3"/>
</dbReference>
<protein>
    <recommendedName>
        <fullName evidence="3">CBM21 domain-containing protein</fullName>
    </recommendedName>
</protein>
<evidence type="ECO:0000313" key="4">
    <source>
        <dbReference type="EMBL" id="CAI5454684.1"/>
    </source>
</evidence>
<dbReference type="PANTHER" id="PTHR12307">
    <property type="entry name" value="PROTEIN PHOSPHATASE 1 REGULATORY SUBUNIT"/>
    <property type="match status" value="1"/>
</dbReference>
<evidence type="ECO:0000256" key="2">
    <source>
        <dbReference type="ARBA" id="ARBA00023277"/>
    </source>
</evidence>
<sequence length="385" mass="43557">MGFSLSMLVDHIIDMDETYREVKSRLFGKPMEMGREREWETCAAHSAPASFAVLSSGCRRAASFPFFGDTAIQPSSLKVRSQSESEGLNKMRMNPIKSFDATMRNRMCKTVIKENDEGSDYQSHSSSSSDCDADDQDVFCAGPLEIEEAVVEDVKKARKCVKFADDCGKALFIVKVASEPSDCPPKLSPSVIRRYRGDSFDEDKASHEPAPIWTTLFKQPAAEYIKFRENLENNKVSLENVIVNSESYKIIGTIKVSNISFEKSVFIRYTMNGWASYMDKAAQFQPSTSKLYDTFKFELDLPSSVDKIHKIEFCVCFKAGGTEYWDSNSGSNYVLQCEQPQTPSRRGSLFGSQRYLDHDDAYKLDYTEWGKFASWKNLSTAGPYW</sequence>
<accession>A0A9P1IYH8</accession>
<keyword evidence="1" id="KW-0321">Glycogen metabolism</keyword>
<keyword evidence="2" id="KW-0119">Carbohydrate metabolism</keyword>
<dbReference type="Proteomes" id="UP001152747">
    <property type="component" value="Unassembled WGS sequence"/>
</dbReference>
<comment type="caution">
    <text evidence="4">The sequence shown here is derived from an EMBL/GenBank/DDBJ whole genome shotgun (WGS) entry which is preliminary data.</text>
</comment>
<dbReference type="InterPro" id="IPR005036">
    <property type="entry name" value="CBM21_dom"/>
</dbReference>
<name>A0A9P1IYH8_9PELO</name>
<evidence type="ECO:0000313" key="5">
    <source>
        <dbReference type="Proteomes" id="UP001152747"/>
    </source>
</evidence>
<reference evidence="4" key="1">
    <citation type="submission" date="2022-11" db="EMBL/GenBank/DDBJ databases">
        <authorList>
            <person name="Kikuchi T."/>
        </authorList>
    </citation>
    <scope>NUCLEOTIDE SEQUENCE</scope>
    <source>
        <strain evidence="4">PS1010</strain>
    </source>
</reference>
<evidence type="ECO:0000256" key="1">
    <source>
        <dbReference type="ARBA" id="ARBA00022600"/>
    </source>
</evidence>
<dbReference type="OrthoDB" id="1881at2759"/>
<dbReference type="PANTHER" id="PTHR12307:SF48">
    <property type="entry name" value="PROTEIN PHOSPHATASE 1 REGULATORY SUBUNIT"/>
    <property type="match status" value="1"/>
</dbReference>
<feature type="domain" description="CBM21" evidence="3">
    <location>
        <begin position="228"/>
        <end position="336"/>
    </location>
</feature>
<dbReference type="AlphaFoldDB" id="A0A9P1IYH8"/>
<dbReference type="GO" id="GO:0005979">
    <property type="term" value="P:regulation of glycogen biosynthetic process"/>
    <property type="evidence" value="ECO:0007669"/>
    <property type="project" value="TreeGrafter"/>
</dbReference>
<dbReference type="PROSITE" id="PS51159">
    <property type="entry name" value="CBM21"/>
    <property type="match status" value="1"/>
</dbReference>
<dbReference type="GO" id="GO:0000164">
    <property type="term" value="C:protein phosphatase type 1 complex"/>
    <property type="evidence" value="ECO:0007669"/>
    <property type="project" value="TreeGrafter"/>
</dbReference>
<dbReference type="Gene3D" id="2.60.40.2440">
    <property type="entry name" value="Carbohydrate binding type-21 domain"/>
    <property type="match status" value="1"/>
</dbReference>
<dbReference type="InterPro" id="IPR017434">
    <property type="entry name" value="Pase-1_reg-su_3B/C/D_met"/>
</dbReference>